<dbReference type="PANTHER" id="PTHR23110">
    <property type="entry name" value="BTB DOMAIN TRANSCRIPTION FACTOR"/>
    <property type="match status" value="1"/>
</dbReference>
<dbReference type="Pfam" id="PF09237">
    <property type="entry name" value="GAGA"/>
    <property type="match status" value="1"/>
</dbReference>
<dbReference type="InterPro" id="IPR051095">
    <property type="entry name" value="Dros_DevTransReg"/>
</dbReference>
<accession>A0A8K0CSD9</accession>
<dbReference type="CDD" id="cd18315">
    <property type="entry name" value="BTB_POZ_BAB-like"/>
    <property type="match status" value="1"/>
</dbReference>
<name>A0A8K0CSD9_IGNLU</name>
<dbReference type="Gene3D" id="3.30.710.10">
    <property type="entry name" value="Potassium Channel Kv1.1, Chain A"/>
    <property type="match status" value="1"/>
</dbReference>
<dbReference type="EMBL" id="VTPC01008545">
    <property type="protein sequence ID" value="KAF2892730.1"/>
    <property type="molecule type" value="Genomic_DNA"/>
</dbReference>
<dbReference type="Pfam" id="PF00651">
    <property type="entry name" value="BTB"/>
    <property type="match status" value="1"/>
</dbReference>
<dbReference type="FunFam" id="3.30.710.10:FF:000096">
    <property type="entry name" value="Trithorax-like, isoform C"/>
    <property type="match status" value="1"/>
</dbReference>
<organism evidence="5 6">
    <name type="scientific">Ignelater luminosus</name>
    <name type="common">Cucubano</name>
    <name type="synonym">Pyrophorus luminosus</name>
    <dbReference type="NCBI Taxonomy" id="2038154"/>
    <lineage>
        <taxon>Eukaryota</taxon>
        <taxon>Metazoa</taxon>
        <taxon>Ecdysozoa</taxon>
        <taxon>Arthropoda</taxon>
        <taxon>Hexapoda</taxon>
        <taxon>Insecta</taxon>
        <taxon>Pterygota</taxon>
        <taxon>Neoptera</taxon>
        <taxon>Endopterygota</taxon>
        <taxon>Coleoptera</taxon>
        <taxon>Polyphaga</taxon>
        <taxon>Elateriformia</taxon>
        <taxon>Elateroidea</taxon>
        <taxon>Elateridae</taxon>
        <taxon>Agrypninae</taxon>
        <taxon>Pyrophorini</taxon>
        <taxon>Ignelater</taxon>
    </lineage>
</organism>
<gene>
    <name evidence="5" type="ORF">ILUMI_13446</name>
</gene>
<dbReference type="AlphaFoldDB" id="A0A8K0CSD9"/>
<dbReference type="SUPFAM" id="SSF54695">
    <property type="entry name" value="POZ domain"/>
    <property type="match status" value="1"/>
</dbReference>
<evidence type="ECO:0000256" key="1">
    <source>
        <dbReference type="ARBA" id="ARBA00004123"/>
    </source>
</evidence>
<dbReference type="PANTHER" id="PTHR23110:SF10">
    <property type="entry name" value="TRANSCRIPTION FACTOR GAGA"/>
    <property type="match status" value="1"/>
</dbReference>
<dbReference type="Proteomes" id="UP000801492">
    <property type="component" value="Unassembled WGS sequence"/>
</dbReference>
<dbReference type="InterPro" id="IPR000210">
    <property type="entry name" value="BTB/POZ_dom"/>
</dbReference>
<dbReference type="SMART" id="SM00225">
    <property type="entry name" value="BTB"/>
    <property type="match status" value="1"/>
</dbReference>
<evidence type="ECO:0000256" key="3">
    <source>
        <dbReference type="SAM" id="MobiDB-lite"/>
    </source>
</evidence>
<reference evidence="5" key="1">
    <citation type="submission" date="2019-08" db="EMBL/GenBank/DDBJ databases">
        <title>The genome of the North American firefly Photinus pyralis.</title>
        <authorList>
            <consortium name="Photinus pyralis genome working group"/>
            <person name="Fallon T.R."/>
            <person name="Sander Lower S.E."/>
            <person name="Weng J.-K."/>
        </authorList>
    </citation>
    <scope>NUCLEOTIDE SEQUENCE</scope>
    <source>
        <strain evidence="5">TRF0915ILg1</strain>
        <tissue evidence="5">Whole body</tissue>
    </source>
</reference>
<feature type="domain" description="BTB" evidence="4">
    <location>
        <begin position="32"/>
        <end position="97"/>
    </location>
</feature>
<comment type="caution">
    <text evidence="5">The sequence shown here is derived from an EMBL/GenBank/DDBJ whole genome shotgun (WGS) entry which is preliminary data.</text>
</comment>
<proteinExistence type="predicted"/>
<feature type="region of interest" description="Disordered" evidence="3">
    <location>
        <begin position="132"/>
        <end position="173"/>
    </location>
</feature>
<dbReference type="InterPro" id="IPR011333">
    <property type="entry name" value="SKP1/BTB/POZ_sf"/>
</dbReference>
<evidence type="ECO:0000256" key="2">
    <source>
        <dbReference type="ARBA" id="ARBA00023242"/>
    </source>
</evidence>
<dbReference type="PROSITE" id="PS50097">
    <property type="entry name" value="BTB"/>
    <property type="match status" value="1"/>
</dbReference>
<comment type="subcellular location">
    <subcellularLocation>
        <location evidence="1">Nucleus</location>
    </subcellularLocation>
</comment>
<keyword evidence="2" id="KW-0539">Nucleus</keyword>
<dbReference type="InterPro" id="IPR015318">
    <property type="entry name" value="Znf_GAGA-bd_fac"/>
</dbReference>
<evidence type="ECO:0000313" key="6">
    <source>
        <dbReference type="Proteomes" id="UP000801492"/>
    </source>
</evidence>
<evidence type="ECO:0000259" key="4">
    <source>
        <dbReference type="PROSITE" id="PS50097"/>
    </source>
</evidence>
<evidence type="ECO:0000313" key="5">
    <source>
        <dbReference type="EMBL" id="KAF2892730.1"/>
    </source>
</evidence>
<dbReference type="OrthoDB" id="10027872at2759"/>
<dbReference type="GO" id="GO:0006357">
    <property type="term" value="P:regulation of transcription by RNA polymerase II"/>
    <property type="evidence" value="ECO:0007669"/>
    <property type="project" value="TreeGrafter"/>
</dbReference>
<feature type="compositionally biased region" description="Basic residues" evidence="3">
    <location>
        <begin position="156"/>
        <end position="166"/>
    </location>
</feature>
<keyword evidence="6" id="KW-1185">Reference proteome</keyword>
<protein>
    <recommendedName>
        <fullName evidence="4">BTB domain-containing protein</fullName>
    </recommendedName>
</protein>
<sequence>MGSVPMYNLTWGEYGTSLISAVQLLRCHGELVDVTLAAGGRTFHAHKVVLCAASPFLLDLLKSTTCKHPVVMLAGVQAADLEALLEFVYRGEVSIDQNQLPSLLQAAHCLNIQGLAPSPNPVHNEHVHQHKTINEASKPDTVETEVTQNEEDTPTAKRKKKIKRPRSPPTSMHAEKVYIQAANTSDNIQETSSNVNAPMWTQQMNIINVATSPIDSLPSQSTIPMQNIQAPVNNNVSGQSTPVHVPGTKVKGASDQPGVCPLCGAMLRQARNLRRHLVTSCKYRMLGGVPPQNSNGSPVQLGRELTQLQNVPVQNVERVSQANVEQMDSKPVVLTPISCTELISPNTTNIISVATTAIQ</sequence>
<dbReference type="GO" id="GO:0005634">
    <property type="term" value="C:nucleus"/>
    <property type="evidence" value="ECO:0007669"/>
    <property type="project" value="UniProtKB-SubCell"/>
</dbReference>